<dbReference type="EMBL" id="QEAP01000136">
    <property type="protein sequence ID" value="TPX74238.1"/>
    <property type="molecule type" value="Genomic_DNA"/>
</dbReference>
<dbReference type="PIRSF" id="PIRSF037350">
    <property type="entry name" value="Mtase_ZK1128_prd"/>
    <property type="match status" value="1"/>
</dbReference>
<feature type="binding site" evidence="5">
    <location>
        <position position="70"/>
    </location>
    <ligand>
        <name>S-adenosyl-L-methionine</name>
        <dbReference type="ChEBI" id="CHEBI:59789"/>
    </ligand>
</feature>
<evidence type="ECO:0000256" key="1">
    <source>
        <dbReference type="ARBA" id="ARBA00005878"/>
    </source>
</evidence>
<dbReference type="Proteomes" id="UP000320333">
    <property type="component" value="Unassembled WGS sequence"/>
</dbReference>
<keyword evidence="7" id="KW-1185">Reference proteome</keyword>
<accession>A0A507FG15</accession>
<dbReference type="AlphaFoldDB" id="A0A507FG15"/>
<dbReference type="STRING" id="246404.A0A507FG15"/>
<evidence type="ECO:0000256" key="2">
    <source>
        <dbReference type="ARBA" id="ARBA00022603"/>
    </source>
</evidence>
<evidence type="ECO:0000313" key="7">
    <source>
        <dbReference type="Proteomes" id="UP000320333"/>
    </source>
</evidence>
<feature type="binding site" evidence="5">
    <location>
        <position position="123"/>
    </location>
    <ligand>
        <name>S-adenosyl-L-methionine</name>
        <dbReference type="ChEBI" id="CHEBI:59789"/>
    </ligand>
</feature>
<comment type="caution">
    <text evidence="6">The sequence shown here is derived from an EMBL/GenBank/DDBJ whole genome shotgun (WGS) entry which is preliminary data.</text>
</comment>
<dbReference type="PANTHER" id="PTHR13393:SF0">
    <property type="entry name" value="RNA N6-ADENOSINE-METHYLTRANSFERASE METTL16"/>
    <property type="match status" value="1"/>
</dbReference>
<dbReference type="InterPro" id="IPR010286">
    <property type="entry name" value="METTL16/RlmF"/>
</dbReference>
<dbReference type="CDD" id="cd02440">
    <property type="entry name" value="AdoMet_MTases"/>
    <property type="match status" value="1"/>
</dbReference>
<dbReference type="GO" id="GO:0008168">
    <property type="term" value="F:methyltransferase activity"/>
    <property type="evidence" value="ECO:0007669"/>
    <property type="project" value="UniProtKB-KW"/>
</dbReference>
<organism evidence="6 7">
    <name type="scientific">Chytriomyces confervae</name>
    <dbReference type="NCBI Taxonomy" id="246404"/>
    <lineage>
        <taxon>Eukaryota</taxon>
        <taxon>Fungi</taxon>
        <taxon>Fungi incertae sedis</taxon>
        <taxon>Chytridiomycota</taxon>
        <taxon>Chytridiomycota incertae sedis</taxon>
        <taxon>Chytridiomycetes</taxon>
        <taxon>Chytridiales</taxon>
        <taxon>Chytriomycetaceae</taxon>
        <taxon>Chytriomyces</taxon>
    </lineage>
</organism>
<protein>
    <recommendedName>
        <fullName evidence="8">U6 small nuclear RNA (adenine-(43)-N(6))-methyltransferase</fullName>
    </recommendedName>
</protein>
<feature type="binding site" evidence="5">
    <location>
        <position position="174"/>
    </location>
    <ligand>
        <name>S-adenosyl-L-methionine</name>
        <dbReference type="ChEBI" id="CHEBI:59789"/>
    </ligand>
</feature>
<dbReference type="GO" id="GO:0005634">
    <property type="term" value="C:nucleus"/>
    <property type="evidence" value="ECO:0007669"/>
    <property type="project" value="TreeGrafter"/>
</dbReference>
<keyword evidence="4 5" id="KW-0949">S-adenosyl-L-methionine</keyword>
<evidence type="ECO:0000256" key="3">
    <source>
        <dbReference type="ARBA" id="ARBA00022679"/>
    </source>
</evidence>
<dbReference type="GO" id="GO:0070475">
    <property type="term" value="P:rRNA base methylation"/>
    <property type="evidence" value="ECO:0007669"/>
    <property type="project" value="TreeGrafter"/>
</dbReference>
<sequence>MPPLPIYRPPENLLQVDFVQLSKQTRNSVWTIDFRNPKALRELSAAILWIHFQLRLEVPLDSLLPPIPNRLGYVYWTEQLSNHQALATLSETVHAIDIGTGASCIYPLLACKRKKNVNFLALDIDARQVEYAIENVARNGLEKRISVILNESTSAAILPLDILGSNSFRFCMCNPPFYKNATEIRLSRAQKSDLPSQTCTGRKTEMMTAGGELAFLRQLWKESLELSPHKVEWFSSLVGRKEDYLIFLRELEQPVEGVELDLMQQQVAPILAQTIVSRY</sequence>
<name>A0A507FG15_9FUNG</name>
<dbReference type="Gene3D" id="3.40.50.150">
    <property type="entry name" value="Vaccinia Virus protein VP39"/>
    <property type="match status" value="1"/>
</dbReference>
<dbReference type="InterPro" id="IPR017182">
    <property type="entry name" value="METTL16/PsiM"/>
</dbReference>
<dbReference type="SUPFAM" id="SSF53335">
    <property type="entry name" value="S-adenosyl-L-methionine-dependent methyltransferases"/>
    <property type="match status" value="1"/>
</dbReference>
<comment type="similarity">
    <text evidence="1">Belongs to the methyltransferase superfamily. METTL16/RlmF family.</text>
</comment>
<evidence type="ECO:0000313" key="6">
    <source>
        <dbReference type="EMBL" id="TPX74238.1"/>
    </source>
</evidence>
<dbReference type="InterPro" id="IPR029063">
    <property type="entry name" value="SAM-dependent_MTases_sf"/>
</dbReference>
<dbReference type="PANTHER" id="PTHR13393">
    <property type="entry name" value="SAM-DEPENDENT METHYLTRANSFERASE"/>
    <property type="match status" value="1"/>
</dbReference>
<keyword evidence="2" id="KW-0489">Methyltransferase</keyword>
<evidence type="ECO:0008006" key="8">
    <source>
        <dbReference type="Google" id="ProtNLM"/>
    </source>
</evidence>
<feature type="binding site" evidence="5">
    <location>
        <position position="99"/>
    </location>
    <ligand>
        <name>S-adenosyl-L-methionine</name>
        <dbReference type="ChEBI" id="CHEBI:59789"/>
    </ligand>
</feature>
<dbReference type="Pfam" id="PF05971">
    <property type="entry name" value="Methyltransf_10"/>
    <property type="match status" value="1"/>
</dbReference>
<gene>
    <name evidence="6" type="ORF">CcCBS67573_g04484</name>
</gene>
<dbReference type="OrthoDB" id="514248at2759"/>
<evidence type="ECO:0000256" key="5">
    <source>
        <dbReference type="PIRSR" id="PIRSR037350-1"/>
    </source>
</evidence>
<proteinExistence type="inferred from homology"/>
<reference evidence="6 7" key="1">
    <citation type="journal article" date="2019" name="Sci. Rep.">
        <title>Comparative genomics of chytrid fungi reveal insights into the obligate biotrophic and pathogenic lifestyle of Synchytrium endobioticum.</title>
        <authorList>
            <person name="van de Vossenberg B.T.L.H."/>
            <person name="Warris S."/>
            <person name="Nguyen H.D.T."/>
            <person name="van Gent-Pelzer M.P.E."/>
            <person name="Joly D.L."/>
            <person name="van de Geest H.C."/>
            <person name="Bonants P.J.M."/>
            <person name="Smith D.S."/>
            <person name="Levesque C.A."/>
            <person name="van der Lee T.A.J."/>
        </authorList>
    </citation>
    <scope>NUCLEOTIDE SEQUENCE [LARGE SCALE GENOMIC DNA]</scope>
    <source>
        <strain evidence="6 7">CBS 675.73</strain>
    </source>
</reference>
<evidence type="ECO:0000256" key="4">
    <source>
        <dbReference type="ARBA" id="ARBA00022691"/>
    </source>
</evidence>
<keyword evidence="3" id="KW-0808">Transferase</keyword>